<dbReference type="EMBL" id="KE163402">
    <property type="protein sequence ID" value="EPQ11850.1"/>
    <property type="molecule type" value="Genomic_DNA"/>
</dbReference>
<reference evidence="2 3" key="1">
    <citation type="journal article" date="2013" name="Nat. Commun.">
        <title>Genome analysis reveals insights into physiology and longevity of the Brandt's bat Myotis brandtii.</title>
        <authorList>
            <person name="Seim I."/>
            <person name="Fang X."/>
            <person name="Xiong Z."/>
            <person name="Lobanov A.V."/>
            <person name="Huang Z."/>
            <person name="Ma S."/>
            <person name="Feng Y."/>
            <person name="Turanov A.A."/>
            <person name="Zhu Y."/>
            <person name="Lenz T.L."/>
            <person name="Gerashchenko M.V."/>
            <person name="Fan D."/>
            <person name="Hee Yim S."/>
            <person name="Yao X."/>
            <person name="Jordan D."/>
            <person name="Xiong Y."/>
            <person name="Ma Y."/>
            <person name="Lyapunov A.N."/>
            <person name="Chen G."/>
            <person name="Kulakova O.I."/>
            <person name="Sun Y."/>
            <person name="Lee S.G."/>
            <person name="Bronson R.T."/>
            <person name="Moskalev A.A."/>
            <person name="Sunyaev S.R."/>
            <person name="Zhang G."/>
            <person name="Krogh A."/>
            <person name="Wang J."/>
            <person name="Gladyshev V.N."/>
        </authorList>
    </citation>
    <scope>NUCLEOTIDE SEQUENCE [LARGE SCALE GENOMIC DNA]</scope>
</reference>
<evidence type="ECO:0000313" key="2">
    <source>
        <dbReference type="EMBL" id="EPQ11850.1"/>
    </source>
</evidence>
<keyword evidence="3" id="KW-1185">Reference proteome</keyword>
<gene>
    <name evidence="2" type="ORF">D623_10023644</name>
</gene>
<organism evidence="2 3">
    <name type="scientific">Myotis brandtii</name>
    <name type="common">Brandt's bat</name>
    <dbReference type="NCBI Taxonomy" id="109478"/>
    <lineage>
        <taxon>Eukaryota</taxon>
        <taxon>Metazoa</taxon>
        <taxon>Chordata</taxon>
        <taxon>Craniata</taxon>
        <taxon>Vertebrata</taxon>
        <taxon>Euteleostomi</taxon>
        <taxon>Mammalia</taxon>
        <taxon>Eutheria</taxon>
        <taxon>Laurasiatheria</taxon>
        <taxon>Chiroptera</taxon>
        <taxon>Yangochiroptera</taxon>
        <taxon>Vespertilionidae</taxon>
        <taxon>Myotis</taxon>
    </lineage>
</organism>
<evidence type="ECO:0000256" key="1">
    <source>
        <dbReference type="SAM" id="MobiDB-lite"/>
    </source>
</evidence>
<name>S7N727_MYOBR</name>
<dbReference type="Proteomes" id="UP000052978">
    <property type="component" value="Unassembled WGS sequence"/>
</dbReference>
<dbReference type="AlphaFoldDB" id="S7N727"/>
<feature type="compositionally biased region" description="Polar residues" evidence="1">
    <location>
        <begin position="229"/>
        <end position="245"/>
    </location>
</feature>
<sequence length="245" mass="26777">MASTAVVFPASEAPAVRYRVDWRADAEPVLCKDCSSIGCCCLERLDINCKYCFPRPIKLRDLTAASLHTHIPGDHAHPRRSHTLQAITHTPGDQPHSSWSPTSQAITHIPGDHTHSRRSRTLQAITHIPGDHAHPRRSRTLQAITHIQVITHIPGDHAHPGDQPHSSWSPTSQAITHIQVVVVTPGRTRLRPPPACLPGTALDPAWKRLLEFSHRLSIKPAGPALKDGGTNNMENSGPPLSSHLS</sequence>
<proteinExistence type="predicted"/>
<evidence type="ECO:0000313" key="3">
    <source>
        <dbReference type="Proteomes" id="UP000052978"/>
    </source>
</evidence>
<accession>S7N727</accession>
<protein>
    <submittedName>
        <fullName evidence="2">Uncharacterized protein</fullName>
    </submittedName>
</protein>
<feature type="region of interest" description="Disordered" evidence="1">
    <location>
        <begin position="221"/>
        <end position="245"/>
    </location>
</feature>